<dbReference type="Gene3D" id="2.40.160.210">
    <property type="entry name" value="Acyl-CoA thioesterase, double hotdog domain"/>
    <property type="match status" value="1"/>
</dbReference>
<organism evidence="10 11">
    <name type="scientific">Pseudonocardia thermophila</name>
    <dbReference type="NCBI Taxonomy" id="1848"/>
    <lineage>
        <taxon>Bacteria</taxon>
        <taxon>Bacillati</taxon>
        <taxon>Actinomycetota</taxon>
        <taxon>Actinomycetes</taxon>
        <taxon>Pseudonocardiales</taxon>
        <taxon>Pseudonocardiaceae</taxon>
        <taxon>Pseudonocardia</taxon>
    </lineage>
</organism>
<dbReference type="InterPro" id="IPR029069">
    <property type="entry name" value="HotDog_dom_sf"/>
</dbReference>
<accession>A0A1M6VSV0</accession>
<evidence type="ECO:0000313" key="10">
    <source>
        <dbReference type="EMBL" id="SHK84395.1"/>
    </source>
</evidence>
<evidence type="ECO:0000256" key="3">
    <source>
        <dbReference type="ARBA" id="ARBA00022801"/>
    </source>
</evidence>
<dbReference type="Pfam" id="PF13622">
    <property type="entry name" value="4HBT_3"/>
    <property type="match status" value="1"/>
</dbReference>
<evidence type="ECO:0000256" key="7">
    <source>
        <dbReference type="ARBA" id="ARBA00079653"/>
    </source>
</evidence>
<dbReference type="Pfam" id="PF02551">
    <property type="entry name" value="Acyl_CoA_thio"/>
    <property type="match status" value="1"/>
</dbReference>
<dbReference type="InterPro" id="IPR025652">
    <property type="entry name" value="TesB_C"/>
</dbReference>
<dbReference type="CDD" id="cd03445">
    <property type="entry name" value="Thioesterase_II_repeat2"/>
    <property type="match status" value="1"/>
</dbReference>
<evidence type="ECO:0000256" key="1">
    <source>
        <dbReference type="ARBA" id="ARBA00006538"/>
    </source>
</evidence>
<comment type="subunit">
    <text evidence="2">Homotetramer.</text>
</comment>
<feature type="domain" description="Acyl-CoA thioesterase-like N-terminal HotDog" evidence="9">
    <location>
        <begin position="92"/>
        <end position="168"/>
    </location>
</feature>
<protein>
    <recommendedName>
        <fullName evidence="6">Acyl-CoA thioesterase 2</fullName>
    </recommendedName>
    <alternativeName>
        <fullName evidence="7">Thioesterase II</fullName>
    </alternativeName>
</protein>
<feature type="domain" description="Acyl-CoA thioesterase 2 C-terminal" evidence="8">
    <location>
        <begin position="214"/>
        <end position="336"/>
    </location>
</feature>
<reference evidence="10 11" key="1">
    <citation type="submission" date="2016-11" db="EMBL/GenBank/DDBJ databases">
        <authorList>
            <person name="Jaros S."/>
            <person name="Januszkiewicz K."/>
            <person name="Wedrychowicz H."/>
        </authorList>
    </citation>
    <scope>NUCLEOTIDE SEQUENCE [LARGE SCALE GENOMIC DNA]</scope>
    <source>
        <strain evidence="10 11">DSM 43832</strain>
    </source>
</reference>
<dbReference type="PANTHER" id="PTHR11066:SF34">
    <property type="entry name" value="ACYL-COENZYME A THIOESTERASE 8"/>
    <property type="match status" value="1"/>
</dbReference>
<evidence type="ECO:0000256" key="6">
    <source>
        <dbReference type="ARBA" id="ARBA00071120"/>
    </source>
</evidence>
<dbReference type="GO" id="GO:0009062">
    <property type="term" value="P:fatty acid catabolic process"/>
    <property type="evidence" value="ECO:0007669"/>
    <property type="project" value="TreeGrafter"/>
</dbReference>
<dbReference type="FunFam" id="2.40.160.210:FF:000001">
    <property type="entry name" value="Acyl-CoA thioesterase II"/>
    <property type="match status" value="1"/>
</dbReference>
<dbReference type="Proteomes" id="UP000184363">
    <property type="component" value="Unassembled WGS sequence"/>
</dbReference>
<dbReference type="OrthoDB" id="9781019at2"/>
<name>A0A1M6VSV0_PSETH</name>
<keyword evidence="4" id="KW-0443">Lipid metabolism</keyword>
<dbReference type="InterPro" id="IPR049449">
    <property type="entry name" value="TesB_ACOT8-like_N"/>
</dbReference>
<dbReference type="AlphaFoldDB" id="A0A1M6VSV0"/>
<keyword evidence="11" id="KW-1185">Reference proteome</keyword>
<evidence type="ECO:0000256" key="5">
    <source>
        <dbReference type="ARBA" id="ARBA00050943"/>
    </source>
</evidence>
<sequence length="342" mass="37765">MRIPWLIRIGAGSVCRVFVQLRRVGSASVRGRRSRAAVRLIDVTDSVPPEYLAVDGVPRGQYALDRLVRLLDLERLEVNLFRGYSPAHSPVRVFGGQVAGQALVAAGRTVPPDRMVHSLHAYFIRPGDPSVPIIYETERVRDGRSFTTRRVLAIQHGEAIFSLAASFQLPQEGLEHTEPPPQGVPEPESLMDLGQRVLAGADVSWMGKAERPIDIRFVDDPTITRAERPGSDEPVHVWMRADGTLPDNPLLHVCLLTFASDLTLLGSVLARHGNVPDTVQMASLDHAMWFHRPFRADEWFLYTCYSPTASGSRGLATGKFTTRDGTLIATTVQEGLVRLPGR</sequence>
<evidence type="ECO:0000256" key="4">
    <source>
        <dbReference type="ARBA" id="ARBA00023098"/>
    </source>
</evidence>
<dbReference type="GO" id="GO:0006637">
    <property type="term" value="P:acyl-CoA metabolic process"/>
    <property type="evidence" value="ECO:0007669"/>
    <property type="project" value="InterPro"/>
</dbReference>
<evidence type="ECO:0000259" key="9">
    <source>
        <dbReference type="Pfam" id="PF13622"/>
    </source>
</evidence>
<gene>
    <name evidence="10" type="ORF">SAMN05443637_11328</name>
</gene>
<comment type="catalytic activity">
    <reaction evidence="5">
        <text>a fatty acyl-CoA + H2O = a fatty acid + CoA + H(+)</text>
        <dbReference type="Rhea" id="RHEA:16781"/>
        <dbReference type="ChEBI" id="CHEBI:15377"/>
        <dbReference type="ChEBI" id="CHEBI:15378"/>
        <dbReference type="ChEBI" id="CHEBI:28868"/>
        <dbReference type="ChEBI" id="CHEBI:57287"/>
        <dbReference type="ChEBI" id="CHEBI:77636"/>
        <dbReference type="EC" id="3.1.2.20"/>
    </reaction>
    <physiologicalReaction direction="left-to-right" evidence="5">
        <dbReference type="Rhea" id="RHEA:16782"/>
    </physiologicalReaction>
</comment>
<evidence type="ECO:0000313" key="11">
    <source>
        <dbReference type="Proteomes" id="UP000184363"/>
    </source>
</evidence>
<dbReference type="STRING" id="1848.SAMN05443637_11328"/>
<dbReference type="PANTHER" id="PTHR11066">
    <property type="entry name" value="ACYL-COA THIOESTERASE"/>
    <property type="match status" value="1"/>
</dbReference>
<dbReference type="GO" id="GO:0047617">
    <property type="term" value="F:fatty acyl-CoA hydrolase activity"/>
    <property type="evidence" value="ECO:0007669"/>
    <property type="project" value="UniProtKB-EC"/>
</dbReference>
<dbReference type="InterPro" id="IPR003703">
    <property type="entry name" value="Acyl_CoA_thio"/>
</dbReference>
<dbReference type="SUPFAM" id="SSF54637">
    <property type="entry name" value="Thioesterase/thiol ester dehydrase-isomerase"/>
    <property type="match status" value="2"/>
</dbReference>
<evidence type="ECO:0000259" key="8">
    <source>
        <dbReference type="Pfam" id="PF02551"/>
    </source>
</evidence>
<dbReference type="EMBL" id="FRAP01000013">
    <property type="protein sequence ID" value="SHK84395.1"/>
    <property type="molecule type" value="Genomic_DNA"/>
</dbReference>
<dbReference type="CDD" id="cd03444">
    <property type="entry name" value="Thioesterase_II_repeat1"/>
    <property type="match status" value="1"/>
</dbReference>
<keyword evidence="3" id="KW-0378">Hydrolase</keyword>
<comment type="similarity">
    <text evidence="1">Belongs to the C/M/P thioester hydrolase family.</text>
</comment>
<evidence type="ECO:0000256" key="2">
    <source>
        <dbReference type="ARBA" id="ARBA00011881"/>
    </source>
</evidence>
<proteinExistence type="inferred from homology"/>
<dbReference type="InterPro" id="IPR042171">
    <property type="entry name" value="Acyl-CoA_hotdog"/>
</dbReference>